<keyword evidence="3" id="KW-1185">Reference proteome</keyword>
<evidence type="ECO:0000256" key="1">
    <source>
        <dbReference type="SAM" id="MobiDB-lite"/>
    </source>
</evidence>
<evidence type="ECO:0000313" key="2">
    <source>
        <dbReference type="EnsemblPlants" id="OGLUM08G08040.1"/>
    </source>
</evidence>
<dbReference type="EnsemblPlants" id="OGLUM08G08040.1">
    <property type="protein sequence ID" value="OGLUM08G08040.1"/>
    <property type="gene ID" value="OGLUM08G08040"/>
</dbReference>
<accession>A0A0E0ASQ6</accession>
<reference evidence="2" key="2">
    <citation type="submission" date="2018-05" db="EMBL/GenBank/DDBJ databases">
        <title>OgluRS3 (Oryza glumaepatula Reference Sequence Version 3).</title>
        <authorList>
            <person name="Zhang J."/>
            <person name="Kudrna D."/>
            <person name="Lee S."/>
            <person name="Talag J."/>
            <person name="Welchert J."/>
            <person name="Wing R.A."/>
        </authorList>
    </citation>
    <scope>NUCLEOTIDE SEQUENCE [LARGE SCALE GENOMIC DNA]</scope>
</reference>
<sequence>MIFARTTGEAGGSCGAGGRAREISAGGGGVRSERKGGSRCWCVLCRKRAELLVAKKVSLLLSRLV</sequence>
<dbReference type="AlphaFoldDB" id="A0A0E0ASQ6"/>
<feature type="region of interest" description="Disordered" evidence="1">
    <location>
        <begin position="1"/>
        <end position="37"/>
    </location>
</feature>
<name>A0A0E0ASQ6_9ORYZ</name>
<dbReference type="Proteomes" id="UP000026961">
    <property type="component" value="Chromosome 8"/>
</dbReference>
<dbReference type="Gramene" id="OGLUM08G08040.1">
    <property type="protein sequence ID" value="OGLUM08G08040.1"/>
    <property type="gene ID" value="OGLUM08G08040"/>
</dbReference>
<reference evidence="2" key="1">
    <citation type="submission" date="2015-04" db="UniProtKB">
        <authorList>
            <consortium name="EnsemblPlants"/>
        </authorList>
    </citation>
    <scope>IDENTIFICATION</scope>
</reference>
<dbReference type="HOGENOM" id="CLU_2853409_0_0_1"/>
<feature type="compositionally biased region" description="Gly residues" evidence="1">
    <location>
        <begin position="9"/>
        <end position="18"/>
    </location>
</feature>
<organism evidence="2">
    <name type="scientific">Oryza glumipatula</name>
    <dbReference type="NCBI Taxonomy" id="40148"/>
    <lineage>
        <taxon>Eukaryota</taxon>
        <taxon>Viridiplantae</taxon>
        <taxon>Streptophyta</taxon>
        <taxon>Embryophyta</taxon>
        <taxon>Tracheophyta</taxon>
        <taxon>Spermatophyta</taxon>
        <taxon>Magnoliopsida</taxon>
        <taxon>Liliopsida</taxon>
        <taxon>Poales</taxon>
        <taxon>Poaceae</taxon>
        <taxon>BOP clade</taxon>
        <taxon>Oryzoideae</taxon>
        <taxon>Oryzeae</taxon>
        <taxon>Oryzinae</taxon>
        <taxon>Oryza</taxon>
    </lineage>
</organism>
<proteinExistence type="predicted"/>
<evidence type="ECO:0000313" key="3">
    <source>
        <dbReference type="Proteomes" id="UP000026961"/>
    </source>
</evidence>
<protein>
    <submittedName>
        <fullName evidence="2">Uncharacterized protein</fullName>
    </submittedName>
</protein>